<evidence type="ECO:0000256" key="4">
    <source>
        <dbReference type="ARBA" id="ARBA00023136"/>
    </source>
</evidence>
<dbReference type="PANTHER" id="PTHR23542:SF1">
    <property type="entry name" value="MAJOR FACILITATOR SUPERFAMILY (MFS) PROFILE DOMAIN-CONTAINING PROTEIN"/>
    <property type="match status" value="1"/>
</dbReference>
<feature type="transmembrane region" description="Helical" evidence="5">
    <location>
        <begin position="86"/>
        <end position="103"/>
    </location>
</feature>
<evidence type="ECO:0000256" key="1">
    <source>
        <dbReference type="ARBA" id="ARBA00004651"/>
    </source>
</evidence>
<evidence type="ECO:0000313" key="8">
    <source>
        <dbReference type="Proteomes" id="UP000182841"/>
    </source>
</evidence>
<feature type="domain" description="Major facilitator superfamily (MFS) profile" evidence="6">
    <location>
        <begin position="224"/>
        <end position="412"/>
    </location>
</feature>
<protein>
    <submittedName>
        <fullName evidence="7">Predicted arabinose efflux permease, MFS family</fullName>
    </submittedName>
</protein>
<feature type="transmembrane region" description="Helical" evidence="5">
    <location>
        <begin position="21"/>
        <end position="46"/>
    </location>
</feature>
<keyword evidence="3 5" id="KW-1133">Transmembrane helix</keyword>
<evidence type="ECO:0000256" key="3">
    <source>
        <dbReference type="ARBA" id="ARBA00022989"/>
    </source>
</evidence>
<comment type="subcellular location">
    <subcellularLocation>
        <location evidence="1">Cell membrane</location>
        <topology evidence="1">Multi-pass membrane protein</topology>
    </subcellularLocation>
</comment>
<dbReference type="GO" id="GO:0022857">
    <property type="term" value="F:transmembrane transporter activity"/>
    <property type="evidence" value="ECO:0007669"/>
    <property type="project" value="InterPro"/>
</dbReference>
<feature type="transmembrane region" description="Helical" evidence="5">
    <location>
        <begin position="377"/>
        <end position="396"/>
    </location>
</feature>
<dbReference type="AlphaFoldDB" id="A0A1H9TJR5"/>
<evidence type="ECO:0000313" key="7">
    <source>
        <dbReference type="EMBL" id="SER97338.1"/>
    </source>
</evidence>
<name>A0A1H9TJR5_9ACTN</name>
<dbReference type="SUPFAM" id="SSF103473">
    <property type="entry name" value="MFS general substrate transporter"/>
    <property type="match status" value="1"/>
</dbReference>
<proteinExistence type="predicted"/>
<evidence type="ECO:0000256" key="2">
    <source>
        <dbReference type="ARBA" id="ARBA00022692"/>
    </source>
</evidence>
<dbReference type="InterPro" id="IPR011701">
    <property type="entry name" value="MFS"/>
</dbReference>
<dbReference type="GO" id="GO:0005886">
    <property type="term" value="C:plasma membrane"/>
    <property type="evidence" value="ECO:0007669"/>
    <property type="project" value="UniProtKB-SubCell"/>
</dbReference>
<feature type="transmembrane region" description="Helical" evidence="5">
    <location>
        <begin position="261"/>
        <end position="278"/>
    </location>
</feature>
<feature type="transmembrane region" description="Helical" evidence="5">
    <location>
        <begin position="225"/>
        <end position="249"/>
    </location>
</feature>
<keyword evidence="8" id="KW-1185">Reference proteome</keyword>
<dbReference type="PANTHER" id="PTHR23542">
    <property type="match status" value="1"/>
</dbReference>
<dbReference type="Proteomes" id="UP000182841">
    <property type="component" value="Unassembled WGS sequence"/>
</dbReference>
<dbReference type="Gene3D" id="1.20.1250.20">
    <property type="entry name" value="MFS general substrate transporter like domains"/>
    <property type="match status" value="2"/>
</dbReference>
<dbReference type="InterPro" id="IPR036259">
    <property type="entry name" value="MFS_trans_sf"/>
</dbReference>
<keyword evidence="2 5" id="KW-0812">Transmembrane</keyword>
<feature type="transmembrane region" description="Helical" evidence="5">
    <location>
        <begin position="52"/>
        <end position="74"/>
    </location>
</feature>
<feature type="transmembrane region" description="Helical" evidence="5">
    <location>
        <begin position="147"/>
        <end position="169"/>
    </location>
</feature>
<evidence type="ECO:0000259" key="6">
    <source>
        <dbReference type="PROSITE" id="PS50850"/>
    </source>
</evidence>
<feature type="transmembrane region" description="Helical" evidence="5">
    <location>
        <begin position="290"/>
        <end position="307"/>
    </location>
</feature>
<evidence type="ECO:0000256" key="5">
    <source>
        <dbReference type="SAM" id="Phobius"/>
    </source>
</evidence>
<feature type="transmembrane region" description="Helical" evidence="5">
    <location>
        <begin position="175"/>
        <end position="195"/>
    </location>
</feature>
<feature type="transmembrane region" description="Helical" evidence="5">
    <location>
        <begin position="115"/>
        <end position="135"/>
    </location>
</feature>
<dbReference type="EMBL" id="FOGO01000006">
    <property type="protein sequence ID" value="SER97338.1"/>
    <property type="molecule type" value="Genomic_DNA"/>
</dbReference>
<dbReference type="RefSeq" id="WP_239501988.1">
    <property type="nucleotide sequence ID" value="NZ_FOGO01000006.1"/>
</dbReference>
<keyword evidence="4 5" id="KW-0472">Membrane</keyword>
<reference evidence="8" key="1">
    <citation type="submission" date="2016-10" db="EMBL/GenBank/DDBJ databases">
        <authorList>
            <person name="Varghese N."/>
            <person name="Submissions S."/>
        </authorList>
    </citation>
    <scope>NUCLEOTIDE SEQUENCE [LARGE SCALE GENOMIC DNA]</scope>
    <source>
        <strain evidence="8">CGMCC 4.6825</strain>
    </source>
</reference>
<accession>A0A1H9TJR5</accession>
<organism evidence="7 8">
    <name type="scientific">Streptomyces qinglanensis</name>
    <dbReference type="NCBI Taxonomy" id="943816"/>
    <lineage>
        <taxon>Bacteria</taxon>
        <taxon>Bacillati</taxon>
        <taxon>Actinomycetota</taxon>
        <taxon>Actinomycetes</taxon>
        <taxon>Kitasatosporales</taxon>
        <taxon>Streptomycetaceae</taxon>
        <taxon>Streptomyces</taxon>
    </lineage>
</organism>
<sequence>MTSRPPGQVRRFRMLLTRRQVAGPAWWSVVSRLPVYLMSLAMVLVVREQGGSYARAGLVAAFYTLGMALGSPLVARQVDRRGRRPVLLATGIAYPAALALLVASGGPGDRLQPVLAFAAGVLLPPANSVMRSLWARLPLADDERRTAYLWEALLTELLVIGAPLMLAGLMLADSAGLAVVAVATLGGAGSLGLALTRLPPGVAEAPAATPEAAPRLLGPLRSRALLALVAVMALSAVPIGLLTLAVPAFLDARGSTGTTGVVYACWGVGSALGALWLGRSQDGTPVHRRFPWLVLAFAAGAGLPLLAVSPLTLGLALAVGGVPIALVSASEMTLVSQVADGRLLTEAFTWASLATVVGDAVGQQVGGLLVEPAGPRAVFGAALAAGLAAALLAFGCRPLLGRSAPEEVQEPV</sequence>
<dbReference type="Pfam" id="PF07690">
    <property type="entry name" value="MFS_1"/>
    <property type="match status" value="1"/>
</dbReference>
<dbReference type="PROSITE" id="PS50850">
    <property type="entry name" value="MFS"/>
    <property type="match status" value="1"/>
</dbReference>
<dbReference type="InterPro" id="IPR020846">
    <property type="entry name" value="MFS_dom"/>
</dbReference>
<gene>
    <name evidence="7" type="ORF">SAMN05421870_106205</name>
</gene>